<evidence type="ECO:0000256" key="9">
    <source>
        <dbReference type="HAMAP-Rule" id="MF_01463"/>
    </source>
</evidence>
<dbReference type="RefSeq" id="WP_277731182.1">
    <property type="nucleotide sequence ID" value="NZ_CP120733.1"/>
</dbReference>
<dbReference type="EMBL" id="CP120733">
    <property type="protein sequence ID" value="WFD09259.1"/>
    <property type="molecule type" value="Genomic_DNA"/>
</dbReference>
<dbReference type="PANTHER" id="PTHR30081">
    <property type="entry name" value="PROTEIN-EXPORT MEMBRANE PROTEIN SEC"/>
    <property type="match status" value="1"/>
</dbReference>
<dbReference type="Proteomes" id="UP001222800">
    <property type="component" value="Chromosome"/>
</dbReference>
<dbReference type="InterPro" id="IPR048634">
    <property type="entry name" value="SecD_SecF_C"/>
</dbReference>
<evidence type="ECO:0000259" key="12">
    <source>
        <dbReference type="Pfam" id="PF22599"/>
    </source>
</evidence>
<dbReference type="InterPro" id="IPR054384">
    <property type="entry name" value="SecDF_P1_head"/>
</dbReference>
<evidence type="ECO:0000313" key="13">
    <source>
        <dbReference type="EMBL" id="WFD09259.1"/>
    </source>
</evidence>
<evidence type="ECO:0000256" key="7">
    <source>
        <dbReference type="ARBA" id="ARBA00023010"/>
    </source>
</evidence>
<protein>
    <recommendedName>
        <fullName evidence="9">Protein translocase subunit SecD</fullName>
    </recommendedName>
</protein>
<accession>A0ABY8ECE3</accession>
<keyword evidence="5 9" id="KW-0653">Protein transport</keyword>
<sequence length="414" mass="44724">MKLKNLSKFIGLFIIIVFFAYAAISGVNIGKFNIDPMKNSIKQGLDLQGGVFVVYEAQTDATGEELNKILDQTIEVFRKRIDGMGVSEPVIVKEGEKRIRIELPGVKNAKDAMDAIGKTAQLKFLKEDGTVVVTGKEVKTSEVKFDSRTNEPIVSLEFNSEGAKKFADATRELAPTHSPIFIVLDEKVISSPGVNQEIPDGQATISGNFTVESASELSNLIRAGALPVEFKEVQTSTVTASLGVNALNKSVTGAAVGILLVMLYMLFYYRVPGLVADIALTAYILIIMYIYAQMQVTLTLPGIAALILSVGMAVDANVIIFERIKEELKNGKSLRASIDSGFAKAIGTIMDSNITTFIAGIVLFQFGTGSIRGFALTLMIGIIASFFTAIVITKTLMKSLVHANIVKNKKFFGA</sequence>
<dbReference type="HAMAP" id="MF_01463_B">
    <property type="entry name" value="SecD_B"/>
    <property type="match status" value="1"/>
</dbReference>
<keyword evidence="6 9" id="KW-1133">Transmembrane helix</keyword>
<comment type="caution">
    <text evidence="9">Lacks conserved residue(s) required for the propagation of feature annotation.</text>
</comment>
<feature type="transmembrane region" description="Helical" evidence="9">
    <location>
        <begin position="342"/>
        <end position="367"/>
    </location>
</feature>
<dbReference type="Pfam" id="PF21760">
    <property type="entry name" value="SecD_1st"/>
    <property type="match status" value="1"/>
</dbReference>
<feature type="transmembrane region" description="Helical" evidence="9">
    <location>
        <begin position="250"/>
        <end position="267"/>
    </location>
</feature>
<keyword evidence="14" id="KW-1185">Reference proteome</keyword>
<dbReference type="InterPro" id="IPR001036">
    <property type="entry name" value="Acrflvin-R"/>
</dbReference>
<dbReference type="InterPro" id="IPR005791">
    <property type="entry name" value="SecD"/>
</dbReference>
<comment type="similarity">
    <text evidence="9">Belongs to the SecD/SecF family. SecD subfamily.</text>
</comment>
<evidence type="ECO:0000256" key="1">
    <source>
        <dbReference type="ARBA" id="ARBA00004651"/>
    </source>
</evidence>
<comment type="subcellular location">
    <subcellularLocation>
        <location evidence="1 9">Cell membrane</location>
        <topology evidence="1 9">Multi-pass membrane protein</topology>
    </subcellularLocation>
</comment>
<feature type="domain" description="SecDF P1 head subdomain" evidence="12">
    <location>
        <begin position="130"/>
        <end position="228"/>
    </location>
</feature>
<evidence type="ECO:0000256" key="6">
    <source>
        <dbReference type="ARBA" id="ARBA00022989"/>
    </source>
</evidence>
<dbReference type="SUPFAM" id="SSF82866">
    <property type="entry name" value="Multidrug efflux transporter AcrB transmembrane domain"/>
    <property type="match status" value="1"/>
</dbReference>
<evidence type="ECO:0000313" key="14">
    <source>
        <dbReference type="Proteomes" id="UP001222800"/>
    </source>
</evidence>
<evidence type="ECO:0000259" key="10">
    <source>
        <dbReference type="Pfam" id="PF02355"/>
    </source>
</evidence>
<evidence type="ECO:0000256" key="8">
    <source>
        <dbReference type="ARBA" id="ARBA00023136"/>
    </source>
</evidence>
<evidence type="ECO:0000256" key="4">
    <source>
        <dbReference type="ARBA" id="ARBA00022692"/>
    </source>
</evidence>
<reference evidence="13 14" key="1">
    <citation type="submission" date="2023-03" db="EMBL/GenBank/DDBJ databases">
        <title>Complete genome sequence of Tepidibacter sp. SWIR-1, isolated from a deep-sea hydrothermal vent.</title>
        <authorList>
            <person name="Li X."/>
        </authorList>
    </citation>
    <scope>NUCLEOTIDE SEQUENCE [LARGE SCALE GENOMIC DNA]</scope>
    <source>
        <strain evidence="13 14">SWIR-1</strain>
    </source>
</reference>
<keyword evidence="2 9" id="KW-0813">Transport</keyword>
<comment type="function">
    <text evidence="9">Part of the Sec protein translocase complex. Interacts with the SecYEG preprotein conducting channel. SecDF uses the proton motive force (PMF) to complete protein translocation after the ATP-dependent function of SecA.</text>
</comment>
<evidence type="ECO:0000256" key="2">
    <source>
        <dbReference type="ARBA" id="ARBA00022448"/>
    </source>
</evidence>
<evidence type="ECO:0000259" key="11">
    <source>
        <dbReference type="Pfam" id="PF21760"/>
    </source>
</evidence>
<feature type="transmembrane region" description="Helical" evidence="9">
    <location>
        <begin position="373"/>
        <end position="392"/>
    </location>
</feature>
<feature type="domain" description="Protein export membrane protein SecD/SecF C-terminal" evidence="10">
    <location>
        <begin position="229"/>
        <end position="400"/>
    </location>
</feature>
<gene>
    <name evidence="9 13" type="primary">secD</name>
    <name evidence="13" type="ORF">P4S50_12790</name>
</gene>
<dbReference type="Pfam" id="PF02355">
    <property type="entry name" value="SecD_SecF_C"/>
    <property type="match status" value="1"/>
</dbReference>
<dbReference type="NCBIfam" id="TIGR00916">
    <property type="entry name" value="2A0604s01"/>
    <property type="match status" value="1"/>
</dbReference>
<keyword evidence="8 9" id="KW-0472">Membrane</keyword>
<feature type="transmembrane region" description="Helical" evidence="9">
    <location>
        <begin position="274"/>
        <end position="292"/>
    </location>
</feature>
<keyword evidence="4 9" id="KW-0812">Transmembrane</keyword>
<dbReference type="InterPro" id="IPR055344">
    <property type="entry name" value="SecD_SecF_C_bact"/>
</dbReference>
<comment type="subunit">
    <text evidence="9">Forms a complex with SecF. Part of the essential Sec protein translocation apparatus which comprises SecA, SecYEG and auxiliary proteins SecDF. Other proteins may also be involved.</text>
</comment>
<organism evidence="13 14">
    <name type="scientific">Tepidibacter hydrothermalis</name>
    <dbReference type="NCBI Taxonomy" id="3036126"/>
    <lineage>
        <taxon>Bacteria</taxon>
        <taxon>Bacillati</taxon>
        <taxon>Bacillota</taxon>
        <taxon>Clostridia</taxon>
        <taxon>Peptostreptococcales</taxon>
        <taxon>Peptostreptococcaceae</taxon>
        <taxon>Tepidibacter</taxon>
    </lineage>
</organism>
<dbReference type="Pfam" id="PF22599">
    <property type="entry name" value="SecDF_P1_head"/>
    <property type="match status" value="1"/>
</dbReference>
<dbReference type="PANTHER" id="PTHR30081:SF1">
    <property type="entry name" value="PROTEIN TRANSLOCASE SUBUNIT SECD"/>
    <property type="match status" value="1"/>
</dbReference>
<proteinExistence type="inferred from homology"/>
<keyword evidence="3 9" id="KW-1003">Cell membrane</keyword>
<feature type="domain" description="Protein translocase subunit SecDF P1" evidence="11">
    <location>
        <begin position="70"/>
        <end position="128"/>
    </location>
</feature>
<feature type="transmembrane region" description="Helical" evidence="9">
    <location>
        <begin position="298"/>
        <end position="321"/>
    </location>
</feature>
<keyword evidence="7 9" id="KW-0811">Translocation</keyword>
<evidence type="ECO:0000256" key="5">
    <source>
        <dbReference type="ARBA" id="ARBA00022927"/>
    </source>
</evidence>
<evidence type="ECO:0000256" key="3">
    <source>
        <dbReference type="ARBA" id="ARBA00022475"/>
    </source>
</evidence>
<dbReference type="PRINTS" id="PR00702">
    <property type="entry name" value="ACRIFLAVINRP"/>
</dbReference>
<dbReference type="NCBIfam" id="TIGR01129">
    <property type="entry name" value="secD"/>
    <property type="match status" value="1"/>
</dbReference>
<dbReference type="Gene3D" id="3.30.70.3220">
    <property type="match status" value="1"/>
</dbReference>
<dbReference type="InterPro" id="IPR022813">
    <property type="entry name" value="SecD/SecF_arch_bac"/>
</dbReference>
<dbReference type="InterPro" id="IPR048631">
    <property type="entry name" value="SecD_1st"/>
</dbReference>
<dbReference type="Gene3D" id="1.20.1640.10">
    <property type="entry name" value="Multidrug efflux transporter AcrB transmembrane domain"/>
    <property type="match status" value="1"/>
</dbReference>
<name>A0ABY8ECE3_9FIRM</name>